<keyword evidence="2" id="KW-1185">Reference proteome</keyword>
<name>A0ABY0T8C5_9PROT</name>
<evidence type="ECO:0000313" key="2">
    <source>
        <dbReference type="Proteomes" id="UP000183471"/>
    </source>
</evidence>
<evidence type="ECO:0000313" key="1">
    <source>
        <dbReference type="EMBL" id="SDQ43312.1"/>
    </source>
</evidence>
<comment type="caution">
    <text evidence="1">The sequence shown here is derived from an EMBL/GenBank/DDBJ whole genome shotgun (WGS) entry which is preliminary data.</text>
</comment>
<dbReference type="Proteomes" id="UP000183471">
    <property type="component" value="Unassembled WGS sequence"/>
</dbReference>
<dbReference type="EMBL" id="FNKY01000001">
    <property type="protein sequence ID" value="SDQ43312.1"/>
    <property type="molecule type" value="Genomic_DNA"/>
</dbReference>
<gene>
    <name evidence="1" type="ORF">SAMN05216402_0831</name>
</gene>
<sequence length="63" mass="7405">MVGAFFYAPPPQFQQIQPCENLLGTNNPNVHKFRDPLWSLFRMEILFSRARMNSYATFLQNPL</sequence>
<reference evidence="1 2" key="1">
    <citation type="submission" date="2016-10" db="EMBL/GenBank/DDBJ databases">
        <authorList>
            <person name="Varghese N."/>
            <person name="Submissions S."/>
        </authorList>
    </citation>
    <scope>NUCLEOTIDE SEQUENCE [LARGE SCALE GENOMIC DNA]</scope>
    <source>
        <strain evidence="1 2">Nl1</strain>
    </source>
</reference>
<protein>
    <submittedName>
        <fullName evidence="1">Uncharacterized protein</fullName>
    </submittedName>
</protein>
<organism evidence="1 2">
    <name type="scientific">Nitrosospira multiformis</name>
    <dbReference type="NCBI Taxonomy" id="1231"/>
    <lineage>
        <taxon>Bacteria</taxon>
        <taxon>Pseudomonadati</taxon>
        <taxon>Pseudomonadota</taxon>
        <taxon>Betaproteobacteria</taxon>
        <taxon>Nitrosomonadales</taxon>
        <taxon>Nitrosomonadaceae</taxon>
        <taxon>Nitrosospira</taxon>
    </lineage>
</organism>
<accession>A0ABY0T8C5</accession>
<proteinExistence type="predicted"/>